<evidence type="ECO:0000256" key="1">
    <source>
        <dbReference type="ARBA" id="ARBA00023015"/>
    </source>
</evidence>
<name>A0A9E8KIZ5_9ALTE</name>
<keyword evidence="6" id="KW-1185">Reference proteome</keyword>
<sequence>MVLLNCFADSYTVIKGSRFSMKWDDIQEMPCSVARALSIVGDRWTLLILRDCFMGTKRFDTFQKQIGLSRHRLTDRLNKLVEHKILNKTPYQEKPLRHEYQLTKKGVDLYPILMTLAKWGDTWMADEAGSPIEYLHTPCGHITSVQLCCSVCGDAIKPNEIKPKAGPGLKAYATKAKSQP</sequence>
<keyword evidence="1" id="KW-0805">Transcription regulation</keyword>
<dbReference type="Proteomes" id="UP001164472">
    <property type="component" value="Chromosome"/>
</dbReference>
<dbReference type="GO" id="GO:0003677">
    <property type="term" value="F:DNA binding"/>
    <property type="evidence" value="ECO:0007669"/>
    <property type="project" value="UniProtKB-KW"/>
</dbReference>
<organism evidence="5 6">
    <name type="scientific">Alkalimarinus sediminis</name>
    <dbReference type="NCBI Taxonomy" id="1632866"/>
    <lineage>
        <taxon>Bacteria</taxon>
        <taxon>Pseudomonadati</taxon>
        <taxon>Pseudomonadota</taxon>
        <taxon>Gammaproteobacteria</taxon>
        <taxon>Alteromonadales</taxon>
        <taxon>Alteromonadaceae</taxon>
        <taxon>Alkalimarinus</taxon>
    </lineage>
</organism>
<dbReference type="PANTHER" id="PTHR33204">
    <property type="entry name" value="TRANSCRIPTIONAL REGULATOR, MARR FAMILY"/>
    <property type="match status" value="1"/>
</dbReference>
<accession>A0A9E8KIZ5</accession>
<dbReference type="InterPro" id="IPR036390">
    <property type="entry name" value="WH_DNA-bd_sf"/>
</dbReference>
<dbReference type="PROSITE" id="PS51118">
    <property type="entry name" value="HTH_HXLR"/>
    <property type="match status" value="1"/>
</dbReference>
<dbReference type="KEGG" id="asem:NNL22_15710"/>
<dbReference type="Gene3D" id="1.10.10.10">
    <property type="entry name" value="Winged helix-like DNA-binding domain superfamily/Winged helix DNA-binding domain"/>
    <property type="match status" value="1"/>
</dbReference>
<dbReference type="PANTHER" id="PTHR33204:SF36">
    <property type="entry name" value="TRANSCRIPTIONAL REGULATORY PROTEIN"/>
    <property type="match status" value="1"/>
</dbReference>
<gene>
    <name evidence="5" type="ORF">NNL22_15710</name>
</gene>
<feature type="domain" description="HTH hxlR-type" evidence="4">
    <location>
        <begin position="31"/>
        <end position="128"/>
    </location>
</feature>
<evidence type="ECO:0000259" key="4">
    <source>
        <dbReference type="PROSITE" id="PS51118"/>
    </source>
</evidence>
<evidence type="ECO:0000256" key="2">
    <source>
        <dbReference type="ARBA" id="ARBA00023125"/>
    </source>
</evidence>
<evidence type="ECO:0000313" key="6">
    <source>
        <dbReference type="Proteomes" id="UP001164472"/>
    </source>
</evidence>
<reference evidence="5" key="1">
    <citation type="submission" date="2022-07" db="EMBL/GenBank/DDBJ databases">
        <title>Alkalimarinus sp. nov., isolated from gut of a Alitta virens.</title>
        <authorList>
            <person name="Yang A.I."/>
            <person name="Shin N.-R."/>
        </authorList>
    </citation>
    <scope>NUCLEOTIDE SEQUENCE</scope>
    <source>
        <strain evidence="5">FA028</strain>
    </source>
</reference>
<dbReference type="Pfam" id="PF01638">
    <property type="entry name" value="HxlR"/>
    <property type="match status" value="1"/>
</dbReference>
<dbReference type="EMBL" id="CP101527">
    <property type="protein sequence ID" value="UZW74451.1"/>
    <property type="molecule type" value="Genomic_DNA"/>
</dbReference>
<evidence type="ECO:0000313" key="5">
    <source>
        <dbReference type="EMBL" id="UZW74451.1"/>
    </source>
</evidence>
<keyword evidence="3" id="KW-0804">Transcription</keyword>
<dbReference type="RefSeq" id="WP_251812605.1">
    <property type="nucleotide sequence ID" value="NZ_CP101527.1"/>
</dbReference>
<evidence type="ECO:0000256" key="3">
    <source>
        <dbReference type="ARBA" id="ARBA00023163"/>
    </source>
</evidence>
<dbReference type="InterPro" id="IPR036388">
    <property type="entry name" value="WH-like_DNA-bd_sf"/>
</dbReference>
<dbReference type="AlphaFoldDB" id="A0A9E8KIZ5"/>
<dbReference type="InterPro" id="IPR002577">
    <property type="entry name" value="HTH_HxlR"/>
</dbReference>
<protein>
    <submittedName>
        <fullName evidence="5">Helix-turn-helix transcriptional regulator</fullName>
    </submittedName>
</protein>
<dbReference type="SUPFAM" id="SSF46785">
    <property type="entry name" value="Winged helix' DNA-binding domain"/>
    <property type="match status" value="1"/>
</dbReference>
<keyword evidence="2" id="KW-0238">DNA-binding</keyword>
<proteinExistence type="predicted"/>